<accession>A0ABW6CT94</accession>
<evidence type="ECO:0008006" key="4">
    <source>
        <dbReference type="Google" id="ProtNLM"/>
    </source>
</evidence>
<evidence type="ECO:0000256" key="1">
    <source>
        <dbReference type="SAM" id="SignalP"/>
    </source>
</evidence>
<evidence type="ECO:0000313" key="3">
    <source>
        <dbReference type="Proteomes" id="UP001598130"/>
    </source>
</evidence>
<dbReference type="Proteomes" id="UP001598130">
    <property type="component" value="Unassembled WGS sequence"/>
</dbReference>
<name>A0ABW6CT94_9CAUL</name>
<comment type="caution">
    <text evidence="2">The sequence shown here is derived from an EMBL/GenBank/DDBJ whole genome shotgun (WGS) entry which is preliminary data.</text>
</comment>
<evidence type="ECO:0000313" key="2">
    <source>
        <dbReference type="EMBL" id="MFD3266014.1"/>
    </source>
</evidence>
<proteinExistence type="predicted"/>
<keyword evidence="3" id="KW-1185">Reference proteome</keyword>
<dbReference type="RefSeq" id="WP_377371325.1">
    <property type="nucleotide sequence ID" value="NZ_JAOTJD010000044.1"/>
</dbReference>
<dbReference type="EMBL" id="JAOTJD010000044">
    <property type="protein sequence ID" value="MFD3266014.1"/>
    <property type="molecule type" value="Genomic_DNA"/>
</dbReference>
<feature type="signal peptide" evidence="1">
    <location>
        <begin position="1"/>
        <end position="27"/>
    </location>
</feature>
<dbReference type="PROSITE" id="PS51257">
    <property type="entry name" value="PROKAR_LIPOPROTEIN"/>
    <property type="match status" value="1"/>
</dbReference>
<sequence length="344" mass="35842">MTSAIRATGTLAAIAFAALLSACSQPAPPPPPPPPPAVSLSPKLIEQAAAYRYYMARVSAVTPDFADGEAIAKGVAVGAAYEPKQLQRGATAYAAVVALQDPAFVAGVRTYAVNVDQRREVVAAILKDPAYVVGIAGSASAAGLVKTALGNEGQQLYDAGKAVKQSAYDLQKQKWSKSDVLNRDLRLSQAKSLSATPVVGDLAETARLQQAALGVSPLGLTAEPATPPYSPIVVRGMAVAALAALGEGGDANVDTLMAVMAEPNVAFCMNMAKLNLYQCLAVSKPHYEDVFCLGQHIMMDTGRCVIKASGNTEPFEAKFIPKIRVADGSAPYKVTPAKADTKKR</sequence>
<organism evidence="2 3">
    <name type="scientific">Phenylobacterium ferrooxidans</name>
    <dbReference type="NCBI Taxonomy" id="2982689"/>
    <lineage>
        <taxon>Bacteria</taxon>
        <taxon>Pseudomonadati</taxon>
        <taxon>Pseudomonadota</taxon>
        <taxon>Alphaproteobacteria</taxon>
        <taxon>Caulobacterales</taxon>
        <taxon>Caulobacteraceae</taxon>
        <taxon>Phenylobacterium</taxon>
    </lineage>
</organism>
<keyword evidence="1" id="KW-0732">Signal</keyword>
<feature type="chain" id="PRO_5045340642" description="Lipoprotein" evidence="1">
    <location>
        <begin position="28"/>
        <end position="344"/>
    </location>
</feature>
<gene>
    <name evidence="2" type="ORF">OCL97_18815</name>
</gene>
<reference evidence="2 3" key="1">
    <citation type="submission" date="2022-09" db="EMBL/GenBank/DDBJ databases">
        <title>New species of Phenylobacterium.</title>
        <authorList>
            <person name="Mieszkin S."/>
        </authorList>
    </citation>
    <scope>NUCLEOTIDE SEQUENCE [LARGE SCALE GENOMIC DNA]</scope>
    <source>
        <strain evidence="2 3">HK31-G</strain>
    </source>
</reference>
<protein>
    <recommendedName>
        <fullName evidence="4">Lipoprotein</fullName>
    </recommendedName>
</protein>